<accession>A0A851HKD7</accession>
<comment type="caution">
    <text evidence="1">The sequence shown here is derived from an EMBL/GenBank/DDBJ whole genome shotgun (WGS) entry which is preliminary data.</text>
</comment>
<sequence length="254" mass="29911">MKPQFSEFTYGYTVVEELTRNYRFTAVPTFPTLIEEGRDGGGYDVQVEIQGLPFFLQFKRSDYLGRSNAKYHHVFGSSYYRFNLHALRHSKQHNLLIHLERCGNPVFYVAPKFHTNVELHNNYFSRSVARNSIWVAPTEIGNLPDDDEHSICFNQSESQVYFCSEPKPVEHRMSFKTDALERYVSIFKERNGYRQFHKDNWEELYDQMLYVFQKHDSLGFGKLSRYLDEDENVITKTAKLSRLAFGADMVVYES</sequence>
<dbReference type="AlphaFoldDB" id="A0A851HKD7"/>
<dbReference type="Proteomes" id="UP000536442">
    <property type="component" value="Unassembled WGS sequence"/>
</dbReference>
<evidence type="ECO:0008006" key="3">
    <source>
        <dbReference type="Google" id="ProtNLM"/>
    </source>
</evidence>
<organism evidence="1 2">
    <name type="scientific">Marinobacter adhaerens</name>
    <dbReference type="NCBI Taxonomy" id="1033846"/>
    <lineage>
        <taxon>Bacteria</taxon>
        <taxon>Pseudomonadati</taxon>
        <taxon>Pseudomonadota</taxon>
        <taxon>Gammaproteobacteria</taxon>
        <taxon>Pseudomonadales</taxon>
        <taxon>Marinobacteraceae</taxon>
        <taxon>Marinobacter</taxon>
    </lineage>
</organism>
<evidence type="ECO:0000313" key="2">
    <source>
        <dbReference type="Proteomes" id="UP000536442"/>
    </source>
</evidence>
<gene>
    <name evidence="1" type="ORF">HLV39_02195</name>
</gene>
<name>A0A851HKD7_9GAMM</name>
<protein>
    <recommendedName>
        <fullName evidence="3">DUF4365 domain-containing protein</fullName>
    </recommendedName>
</protein>
<evidence type="ECO:0000313" key="1">
    <source>
        <dbReference type="EMBL" id="NWN90309.1"/>
    </source>
</evidence>
<keyword evidence="2" id="KW-1185">Reference proteome</keyword>
<reference evidence="1 2" key="1">
    <citation type="submission" date="2020-03" db="EMBL/GenBank/DDBJ databases">
        <title>Metagenomic, metatranscriptomic, and metabolomic analyses revealed the key microbes and metabolic features during the fermentation of ganjang, Korean traditional soy sauce.</title>
        <authorList>
            <person name="Chun B.H."/>
            <person name="Jeon C.O."/>
        </authorList>
    </citation>
    <scope>NUCLEOTIDE SEQUENCE [LARGE SCALE GENOMIC DNA]</scope>
    <source>
        <strain evidence="1 2">KG14</strain>
    </source>
</reference>
<dbReference type="EMBL" id="JABEVQ010000001">
    <property type="protein sequence ID" value="NWN90309.1"/>
    <property type="molecule type" value="Genomic_DNA"/>
</dbReference>
<proteinExistence type="predicted"/>